<reference evidence="5" key="1">
    <citation type="submission" date="2014-04" db="EMBL/GenBank/DDBJ databases">
        <title>Evolutionary Origins and Diversification of the Mycorrhizal Mutualists.</title>
        <authorList>
            <consortium name="DOE Joint Genome Institute"/>
            <consortium name="Mycorrhizal Genomics Consortium"/>
            <person name="Kohler A."/>
            <person name="Kuo A."/>
            <person name="Nagy L.G."/>
            <person name="Floudas D."/>
            <person name="Copeland A."/>
            <person name="Barry K.W."/>
            <person name="Cichocki N."/>
            <person name="Veneault-Fourrey C."/>
            <person name="LaButti K."/>
            <person name="Lindquist E.A."/>
            <person name="Lipzen A."/>
            <person name="Lundell T."/>
            <person name="Morin E."/>
            <person name="Murat C."/>
            <person name="Riley R."/>
            <person name="Ohm R."/>
            <person name="Sun H."/>
            <person name="Tunlid A."/>
            <person name="Henrissat B."/>
            <person name="Grigoriev I.V."/>
            <person name="Hibbett D.S."/>
            <person name="Martin F."/>
        </authorList>
    </citation>
    <scope>NUCLEOTIDE SEQUENCE [LARGE SCALE GENOMIC DNA]</scope>
    <source>
        <strain evidence="5">FD-334 SS-4</strain>
    </source>
</reference>
<dbReference type="EMBL" id="KN817752">
    <property type="protein sequence ID" value="KJA13342.1"/>
    <property type="molecule type" value="Genomic_DNA"/>
</dbReference>
<feature type="region of interest" description="Disordered" evidence="2">
    <location>
        <begin position="37"/>
        <end position="70"/>
    </location>
</feature>
<keyword evidence="3" id="KW-1133">Transmembrane helix</keyword>
<evidence type="ECO:0000256" key="1">
    <source>
        <dbReference type="SAM" id="Coils"/>
    </source>
</evidence>
<keyword evidence="1" id="KW-0175">Coiled coil</keyword>
<accession>A0A0D2KFW4</accession>
<organism evidence="4 5">
    <name type="scientific">Hypholoma sublateritium (strain FD-334 SS-4)</name>
    <dbReference type="NCBI Taxonomy" id="945553"/>
    <lineage>
        <taxon>Eukaryota</taxon>
        <taxon>Fungi</taxon>
        <taxon>Dikarya</taxon>
        <taxon>Basidiomycota</taxon>
        <taxon>Agaricomycotina</taxon>
        <taxon>Agaricomycetes</taxon>
        <taxon>Agaricomycetidae</taxon>
        <taxon>Agaricales</taxon>
        <taxon>Agaricineae</taxon>
        <taxon>Strophariaceae</taxon>
        <taxon>Hypholoma</taxon>
    </lineage>
</organism>
<dbReference type="AlphaFoldDB" id="A0A0D2KFW4"/>
<sequence>MNVGTIKLRTSRYNPSTLLVALYFLIMMSNQLLDSDSPDDMYTGDEDPKNRSGRSSNMGTGKLIDSGKLNSMRDYHHRKEKRMEERIRSLEQELIKLQLQNSQLSANAANRGAYQVQPIFSFIPADVPQAELAFMRMGNLTPKPKKKALKLKGKVQEPEESTALAASTAAPENAENPVILEASVESLPDIVSSNAPQINHVAGRTRSKTALFCCFRLIPAVFVLWAILSFLLVTRAEDFIGSSVNMRT</sequence>
<feature type="transmembrane region" description="Helical" evidence="3">
    <location>
        <begin position="210"/>
        <end position="233"/>
    </location>
</feature>
<evidence type="ECO:0000313" key="4">
    <source>
        <dbReference type="EMBL" id="KJA13342.1"/>
    </source>
</evidence>
<evidence type="ECO:0000256" key="2">
    <source>
        <dbReference type="SAM" id="MobiDB-lite"/>
    </source>
</evidence>
<keyword evidence="5" id="KW-1185">Reference proteome</keyword>
<feature type="coiled-coil region" evidence="1">
    <location>
        <begin position="73"/>
        <end position="107"/>
    </location>
</feature>
<gene>
    <name evidence="4" type="ORF">HYPSUDRAFT_209628</name>
</gene>
<keyword evidence="3" id="KW-0472">Membrane</keyword>
<proteinExistence type="predicted"/>
<evidence type="ECO:0000256" key="3">
    <source>
        <dbReference type="SAM" id="Phobius"/>
    </source>
</evidence>
<evidence type="ECO:0000313" key="5">
    <source>
        <dbReference type="Proteomes" id="UP000054270"/>
    </source>
</evidence>
<protein>
    <submittedName>
        <fullName evidence="4">Uncharacterized protein</fullName>
    </submittedName>
</protein>
<keyword evidence="3" id="KW-0812">Transmembrane</keyword>
<dbReference type="Proteomes" id="UP000054270">
    <property type="component" value="Unassembled WGS sequence"/>
</dbReference>
<name>A0A0D2KFW4_HYPSF</name>